<dbReference type="GO" id="GO:1902201">
    <property type="term" value="P:negative regulation of bacterial-type flagellum-dependent cell motility"/>
    <property type="evidence" value="ECO:0007669"/>
    <property type="project" value="TreeGrafter"/>
</dbReference>
<dbReference type="NCBIfam" id="TIGR00254">
    <property type="entry name" value="GGDEF"/>
    <property type="match status" value="1"/>
</dbReference>
<dbReference type="InterPro" id="IPR043128">
    <property type="entry name" value="Rev_trsase/Diguanyl_cyclase"/>
</dbReference>
<dbReference type="EC" id="2.7.7.65" evidence="1"/>
<dbReference type="RefSeq" id="WP_054341325.1">
    <property type="nucleotide sequence ID" value="NZ_FTOE01000004.1"/>
</dbReference>
<dbReference type="Gene3D" id="3.30.450.20">
    <property type="entry name" value="PAS domain"/>
    <property type="match status" value="1"/>
</dbReference>
<dbReference type="GO" id="GO:0043709">
    <property type="term" value="P:cell adhesion involved in single-species biofilm formation"/>
    <property type="evidence" value="ECO:0007669"/>
    <property type="project" value="TreeGrafter"/>
</dbReference>
<gene>
    <name evidence="4" type="ORF">SAMN05421760_104229</name>
</gene>
<dbReference type="OrthoDB" id="9812260at2"/>
<dbReference type="InterPro" id="IPR050469">
    <property type="entry name" value="Diguanylate_Cyclase"/>
</dbReference>
<dbReference type="Gene3D" id="3.30.70.270">
    <property type="match status" value="1"/>
</dbReference>
<dbReference type="InterPro" id="IPR029787">
    <property type="entry name" value="Nucleotide_cyclase"/>
</dbReference>
<dbReference type="Proteomes" id="UP000185999">
    <property type="component" value="Unassembled WGS sequence"/>
</dbReference>
<evidence type="ECO:0000259" key="3">
    <source>
        <dbReference type="PROSITE" id="PS50887"/>
    </source>
</evidence>
<dbReference type="PANTHER" id="PTHR45138:SF9">
    <property type="entry name" value="DIGUANYLATE CYCLASE DGCM-RELATED"/>
    <property type="match status" value="1"/>
</dbReference>
<keyword evidence="5" id="KW-1185">Reference proteome</keyword>
<dbReference type="Pfam" id="PF00990">
    <property type="entry name" value="GGDEF"/>
    <property type="match status" value="1"/>
</dbReference>
<dbReference type="GO" id="GO:0005886">
    <property type="term" value="C:plasma membrane"/>
    <property type="evidence" value="ECO:0007669"/>
    <property type="project" value="TreeGrafter"/>
</dbReference>
<dbReference type="PROSITE" id="PS50887">
    <property type="entry name" value="GGDEF"/>
    <property type="match status" value="1"/>
</dbReference>
<dbReference type="Pfam" id="PF08448">
    <property type="entry name" value="PAS_4"/>
    <property type="match status" value="1"/>
</dbReference>
<organism evidence="4 5">
    <name type="scientific">Neptunomonas antarctica</name>
    <dbReference type="NCBI Taxonomy" id="619304"/>
    <lineage>
        <taxon>Bacteria</taxon>
        <taxon>Pseudomonadati</taxon>
        <taxon>Pseudomonadota</taxon>
        <taxon>Gammaproteobacteria</taxon>
        <taxon>Oceanospirillales</taxon>
        <taxon>Oceanospirillaceae</taxon>
        <taxon>Neptunomonas</taxon>
    </lineage>
</organism>
<reference evidence="5" key="1">
    <citation type="submission" date="2017-01" db="EMBL/GenBank/DDBJ databases">
        <authorList>
            <person name="Varghese N."/>
            <person name="Submissions S."/>
        </authorList>
    </citation>
    <scope>NUCLEOTIDE SEQUENCE [LARGE SCALE GENOMIC DNA]</scope>
    <source>
        <strain evidence="5">DSM 22306</strain>
    </source>
</reference>
<dbReference type="STRING" id="619304.SAMN05421760_104229"/>
<accession>A0A1N7LQ14</accession>
<comment type="catalytic activity">
    <reaction evidence="2">
        <text>2 GTP = 3',3'-c-di-GMP + 2 diphosphate</text>
        <dbReference type="Rhea" id="RHEA:24898"/>
        <dbReference type="ChEBI" id="CHEBI:33019"/>
        <dbReference type="ChEBI" id="CHEBI:37565"/>
        <dbReference type="ChEBI" id="CHEBI:58805"/>
        <dbReference type="EC" id="2.7.7.65"/>
    </reaction>
</comment>
<dbReference type="SUPFAM" id="SSF55073">
    <property type="entry name" value="Nucleotide cyclase"/>
    <property type="match status" value="1"/>
</dbReference>
<evidence type="ECO:0000256" key="2">
    <source>
        <dbReference type="ARBA" id="ARBA00034247"/>
    </source>
</evidence>
<name>A0A1N7LQ14_9GAMM</name>
<dbReference type="InterPro" id="IPR000160">
    <property type="entry name" value="GGDEF_dom"/>
</dbReference>
<feature type="domain" description="GGDEF" evidence="3">
    <location>
        <begin position="167"/>
        <end position="300"/>
    </location>
</feature>
<evidence type="ECO:0000313" key="4">
    <source>
        <dbReference type="EMBL" id="SIS75859.1"/>
    </source>
</evidence>
<dbReference type="EMBL" id="FTOE01000004">
    <property type="protein sequence ID" value="SIS75859.1"/>
    <property type="molecule type" value="Genomic_DNA"/>
</dbReference>
<evidence type="ECO:0000256" key="1">
    <source>
        <dbReference type="ARBA" id="ARBA00012528"/>
    </source>
</evidence>
<dbReference type="InterPro" id="IPR035965">
    <property type="entry name" value="PAS-like_dom_sf"/>
</dbReference>
<proteinExistence type="predicted"/>
<dbReference type="InterPro" id="IPR013656">
    <property type="entry name" value="PAS_4"/>
</dbReference>
<dbReference type="CDD" id="cd01949">
    <property type="entry name" value="GGDEF"/>
    <property type="match status" value="1"/>
</dbReference>
<dbReference type="GO" id="GO:0052621">
    <property type="term" value="F:diguanylate cyclase activity"/>
    <property type="evidence" value="ECO:0007669"/>
    <property type="project" value="UniProtKB-EC"/>
</dbReference>
<dbReference type="AlphaFoldDB" id="A0A1N7LQ14"/>
<dbReference type="SMART" id="SM00267">
    <property type="entry name" value="GGDEF"/>
    <property type="match status" value="1"/>
</dbReference>
<protein>
    <recommendedName>
        <fullName evidence="1">diguanylate cyclase</fullName>
        <ecNumber evidence="1">2.7.7.65</ecNumber>
    </recommendedName>
</protein>
<sequence>MTDSEGLQQRRFECLLTAIDQIVIHLNGAGEVISVNAGSADWLKTDQMISRTFSALFSEDLAGDVSAQIDKAFETHEPQKLTLLMKPEHSFHWHELGLRLTQTWETKLVDVSDTELIWVAKNISQPAQQEQKVVKLSQRDPLTGAYNQRSLMTILKQSVAQAQRYDWVCSVLLIDIDHFSQVNDQYGLDTGDKVLQQFVEAMHAFQRTADFFARYADDRFVMFLPETNREQALLAAERVRKLAQEQCVVGPSGELEFTVSIGTASLRDSQDTPDSLLKRAEENLFIAKQSGTNRIEGDEV</sequence>
<evidence type="ECO:0000313" key="5">
    <source>
        <dbReference type="Proteomes" id="UP000185999"/>
    </source>
</evidence>
<dbReference type="PANTHER" id="PTHR45138">
    <property type="entry name" value="REGULATORY COMPONENTS OF SENSORY TRANSDUCTION SYSTEM"/>
    <property type="match status" value="1"/>
</dbReference>
<dbReference type="SUPFAM" id="SSF55785">
    <property type="entry name" value="PYP-like sensor domain (PAS domain)"/>
    <property type="match status" value="1"/>
</dbReference>